<dbReference type="GO" id="GO:0000287">
    <property type="term" value="F:magnesium ion binding"/>
    <property type="evidence" value="ECO:0007669"/>
    <property type="project" value="InterPro"/>
</dbReference>
<organism evidence="14 15">
    <name type="scientific">Candidatus Limosilactobacillus merdavium</name>
    <dbReference type="NCBI Taxonomy" id="2838651"/>
    <lineage>
        <taxon>Bacteria</taxon>
        <taxon>Bacillati</taxon>
        <taxon>Bacillota</taxon>
        <taxon>Bacilli</taxon>
        <taxon>Lactobacillales</taxon>
        <taxon>Lactobacillaceae</taxon>
        <taxon>Limosilactobacillus</taxon>
    </lineage>
</organism>
<comment type="similarity">
    <text evidence="4">Belongs to the RNase H family.</text>
</comment>
<dbReference type="PANTHER" id="PTHR10642">
    <property type="entry name" value="RIBONUCLEASE H1"/>
    <property type="match status" value="1"/>
</dbReference>
<feature type="domain" description="RNase H type-1" evidence="13">
    <location>
        <begin position="70"/>
        <end position="227"/>
    </location>
</feature>
<dbReference type="Gene3D" id="3.40.970.10">
    <property type="entry name" value="Ribonuclease H1, N-terminal domain"/>
    <property type="match status" value="1"/>
</dbReference>
<dbReference type="AlphaFoldDB" id="A0A9E2NUV7"/>
<keyword evidence="8" id="KW-0540">Nuclease</keyword>
<dbReference type="PIRSF" id="PIRSF036852">
    <property type="entry name" value="Ribonuclease_H1_euk"/>
    <property type="match status" value="1"/>
</dbReference>
<protein>
    <recommendedName>
        <fullName evidence="7">Ribonuclease H</fullName>
        <ecNumber evidence="6">3.1.26.4</ecNumber>
    </recommendedName>
</protein>
<gene>
    <name evidence="14" type="ORF">H9843_01575</name>
</gene>
<keyword evidence="9" id="KW-0479">Metal-binding</keyword>
<dbReference type="InterPro" id="IPR011320">
    <property type="entry name" value="RNase_H1_N"/>
</dbReference>
<dbReference type="Gene3D" id="3.30.420.10">
    <property type="entry name" value="Ribonuclease H-like superfamily/Ribonuclease H"/>
    <property type="match status" value="1"/>
</dbReference>
<dbReference type="Proteomes" id="UP000824180">
    <property type="component" value="Unassembled WGS sequence"/>
</dbReference>
<dbReference type="InterPro" id="IPR002156">
    <property type="entry name" value="RNaseH_domain"/>
</dbReference>
<dbReference type="SUPFAM" id="SSF55658">
    <property type="entry name" value="L9 N-domain-like"/>
    <property type="match status" value="1"/>
</dbReference>
<keyword evidence="10" id="KW-0255">Endonuclease</keyword>
<dbReference type="FunFam" id="3.40.970.10:FF:000002">
    <property type="entry name" value="Ribonuclease H"/>
    <property type="match status" value="1"/>
</dbReference>
<dbReference type="InterPro" id="IPR012337">
    <property type="entry name" value="RNaseH-like_sf"/>
</dbReference>
<dbReference type="Pfam" id="PF00075">
    <property type="entry name" value="RNase_H"/>
    <property type="match status" value="1"/>
</dbReference>
<evidence type="ECO:0000259" key="13">
    <source>
        <dbReference type="PROSITE" id="PS50879"/>
    </source>
</evidence>
<evidence type="ECO:0000313" key="15">
    <source>
        <dbReference type="Proteomes" id="UP000824180"/>
    </source>
</evidence>
<dbReference type="SUPFAM" id="SSF53098">
    <property type="entry name" value="Ribonuclease H-like"/>
    <property type="match status" value="1"/>
</dbReference>
<dbReference type="PANTHER" id="PTHR10642:SF26">
    <property type="entry name" value="RIBONUCLEASE H1"/>
    <property type="match status" value="1"/>
</dbReference>
<evidence type="ECO:0000256" key="7">
    <source>
        <dbReference type="ARBA" id="ARBA00017721"/>
    </source>
</evidence>
<evidence type="ECO:0000256" key="5">
    <source>
        <dbReference type="ARBA" id="ARBA00011245"/>
    </source>
</evidence>
<evidence type="ECO:0000256" key="6">
    <source>
        <dbReference type="ARBA" id="ARBA00012180"/>
    </source>
</evidence>
<comment type="subunit">
    <text evidence="5">Monomer.</text>
</comment>
<comment type="cofactor">
    <cofactor evidence="2">
        <name>Mg(2+)</name>
        <dbReference type="ChEBI" id="CHEBI:18420"/>
    </cofactor>
</comment>
<dbReference type="EC" id="3.1.26.4" evidence="6"/>
<reference evidence="14" key="2">
    <citation type="submission" date="2021-04" db="EMBL/GenBank/DDBJ databases">
        <authorList>
            <person name="Gilroy R."/>
        </authorList>
    </citation>
    <scope>NUCLEOTIDE SEQUENCE</scope>
    <source>
        <strain evidence="14">876</strain>
    </source>
</reference>
<evidence type="ECO:0000256" key="11">
    <source>
        <dbReference type="ARBA" id="ARBA00022801"/>
    </source>
</evidence>
<dbReference type="InterPro" id="IPR036397">
    <property type="entry name" value="RNaseH_sf"/>
</dbReference>
<sequence>MMSKYYAVKKGKHPGVYKTWSECQQQVSGFSGAIYKSFPTLTDAQEWLQKTPTNKAQRTKEAVNVVDKDFPNTIELFTDGGSRNHGNKLGQHVKSSDKAAWALLIVKDGQKYTATGGEFGATNNRMELMAFRNALALLIKHHWNQYPINATLDSHYVLDPLTKGWLYGWQKRGWRTSSGSEVANKEMWEQVLHLLPQFRHLNYQWTKGHADNEGNVIVDHLLNKTMDKMGDNK</sequence>
<keyword evidence="12" id="KW-0460">Magnesium</keyword>
<dbReference type="InterPro" id="IPR017067">
    <property type="entry name" value="RNase_H1_euk"/>
</dbReference>
<evidence type="ECO:0000256" key="10">
    <source>
        <dbReference type="ARBA" id="ARBA00022759"/>
    </source>
</evidence>
<evidence type="ECO:0000256" key="3">
    <source>
        <dbReference type="ARBA" id="ARBA00004065"/>
    </source>
</evidence>
<dbReference type="InterPro" id="IPR009027">
    <property type="entry name" value="Ribosomal_bL9/RNase_H1_N"/>
</dbReference>
<evidence type="ECO:0000256" key="2">
    <source>
        <dbReference type="ARBA" id="ARBA00001946"/>
    </source>
</evidence>
<dbReference type="GO" id="GO:0003676">
    <property type="term" value="F:nucleic acid binding"/>
    <property type="evidence" value="ECO:0007669"/>
    <property type="project" value="InterPro"/>
</dbReference>
<comment type="function">
    <text evidence="3">Endonuclease that specifically degrades the RNA of RNA-DNA hybrids.</text>
</comment>
<evidence type="ECO:0000256" key="8">
    <source>
        <dbReference type="ARBA" id="ARBA00022722"/>
    </source>
</evidence>
<evidence type="ECO:0000256" key="1">
    <source>
        <dbReference type="ARBA" id="ARBA00000077"/>
    </source>
</evidence>
<dbReference type="Pfam" id="PF01693">
    <property type="entry name" value="Cauli_VI"/>
    <property type="match status" value="1"/>
</dbReference>
<dbReference type="PROSITE" id="PS50879">
    <property type="entry name" value="RNASE_H_1"/>
    <property type="match status" value="1"/>
</dbReference>
<evidence type="ECO:0000256" key="9">
    <source>
        <dbReference type="ARBA" id="ARBA00022723"/>
    </source>
</evidence>
<comment type="caution">
    <text evidence="14">The sequence shown here is derived from an EMBL/GenBank/DDBJ whole genome shotgun (WGS) entry which is preliminary data.</text>
</comment>
<dbReference type="InterPro" id="IPR050092">
    <property type="entry name" value="RNase_H"/>
</dbReference>
<evidence type="ECO:0000256" key="12">
    <source>
        <dbReference type="ARBA" id="ARBA00022842"/>
    </source>
</evidence>
<accession>A0A9E2NUV7</accession>
<comment type="catalytic activity">
    <reaction evidence="1">
        <text>Endonucleolytic cleavage to 5'-phosphomonoester.</text>
        <dbReference type="EC" id="3.1.26.4"/>
    </reaction>
</comment>
<dbReference type="GO" id="GO:0004523">
    <property type="term" value="F:RNA-DNA hybrid ribonuclease activity"/>
    <property type="evidence" value="ECO:0007669"/>
    <property type="project" value="UniProtKB-EC"/>
</dbReference>
<proteinExistence type="inferred from homology"/>
<keyword evidence="11" id="KW-0378">Hydrolase</keyword>
<dbReference type="GO" id="GO:0043137">
    <property type="term" value="P:DNA replication, removal of RNA primer"/>
    <property type="evidence" value="ECO:0007669"/>
    <property type="project" value="TreeGrafter"/>
</dbReference>
<reference evidence="14" key="1">
    <citation type="journal article" date="2021" name="PeerJ">
        <title>Extensive microbial diversity within the chicken gut microbiome revealed by metagenomics and culture.</title>
        <authorList>
            <person name="Gilroy R."/>
            <person name="Ravi A."/>
            <person name="Getino M."/>
            <person name="Pursley I."/>
            <person name="Horton D.L."/>
            <person name="Alikhan N.F."/>
            <person name="Baker D."/>
            <person name="Gharbi K."/>
            <person name="Hall N."/>
            <person name="Watson M."/>
            <person name="Adriaenssens E.M."/>
            <person name="Foster-Nyarko E."/>
            <person name="Jarju S."/>
            <person name="Secka A."/>
            <person name="Antonio M."/>
            <person name="Oren A."/>
            <person name="Chaudhuri R.R."/>
            <person name="La Ragione R."/>
            <person name="Hildebrand F."/>
            <person name="Pallen M.J."/>
        </authorList>
    </citation>
    <scope>NUCLEOTIDE SEQUENCE</scope>
    <source>
        <strain evidence="14">876</strain>
    </source>
</reference>
<evidence type="ECO:0000256" key="4">
    <source>
        <dbReference type="ARBA" id="ARBA00005300"/>
    </source>
</evidence>
<dbReference type="CDD" id="cd09278">
    <property type="entry name" value="RNase_HI_prokaryote_like"/>
    <property type="match status" value="1"/>
</dbReference>
<dbReference type="InterPro" id="IPR022892">
    <property type="entry name" value="RNaseHI"/>
</dbReference>
<dbReference type="InterPro" id="IPR037056">
    <property type="entry name" value="RNase_H1_N_sf"/>
</dbReference>
<dbReference type="EMBL" id="JAHLFK010000011">
    <property type="protein sequence ID" value="MBU3829580.1"/>
    <property type="molecule type" value="Genomic_DNA"/>
</dbReference>
<evidence type="ECO:0000313" key="14">
    <source>
        <dbReference type="EMBL" id="MBU3829580.1"/>
    </source>
</evidence>
<name>A0A9E2NUV7_9LACO</name>